<sequence length="320" mass="36350">MNKIVLFGLLNCFYFSASAQNTNADFKPYDQPLPGSTLITKMVTIPAGSFVMGSNNNESGRNADEGPQKKVNISAFWMGAYEVTRDEFDVFYKDDNLSQNDDVDAVTRPSQQYIDLSWGMGKEGGFPFNSMLQRAAIMYCRWLYTKTGVFYRLPTEAEWEYACKAGTNTAYFFGNDASQLPDYGWFESNGEGKYHKVGQKKPNPWGLYDMVGNVSEWTLDHYDEKSLEKIADNATDPTPKFNEETYPKVLKGGGYDSNAKLLRSAARIKSDPEWNKRDPQIPKSKWWLTDAPSVGFRIVRPLKQPTAKEAEEFFKLYLGI</sequence>
<dbReference type="InterPro" id="IPR005532">
    <property type="entry name" value="SUMF_dom"/>
</dbReference>
<evidence type="ECO:0000256" key="1">
    <source>
        <dbReference type="SAM" id="SignalP"/>
    </source>
</evidence>
<keyword evidence="1" id="KW-0732">Signal</keyword>
<dbReference type="Pfam" id="PF03781">
    <property type="entry name" value="FGE-sulfatase"/>
    <property type="match status" value="1"/>
</dbReference>
<feature type="signal peptide" evidence="1">
    <location>
        <begin position="1"/>
        <end position="19"/>
    </location>
</feature>
<dbReference type="OrthoDB" id="9768004at2"/>
<proteinExistence type="predicted"/>
<dbReference type="PANTHER" id="PTHR23150:SF19">
    <property type="entry name" value="FORMYLGLYCINE-GENERATING ENZYME"/>
    <property type="match status" value="1"/>
</dbReference>
<dbReference type="Proteomes" id="UP000321513">
    <property type="component" value="Unassembled WGS sequence"/>
</dbReference>
<dbReference type="SUPFAM" id="SSF56436">
    <property type="entry name" value="C-type lectin-like"/>
    <property type="match status" value="1"/>
</dbReference>
<reference evidence="3 4" key="1">
    <citation type="submission" date="2019-07" db="EMBL/GenBank/DDBJ databases">
        <title>Whole genome shotgun sequence of Segetibacter aerophilus NBRC 106135.</title>
        <authorList>
            <person name="Hosoyama A."/>
            <person name="Uohara A."/>
            <person name="Ohji S."/>
            <person name="Ichikawa N."/>
        </authorList>
    </citation>
    <scope>NUCLEOTIDE SEQUENCE [LARGE SCALE GENOMIC DNA]</scope>
    <source>
        <strain evidence="3 4">NBRC 106135</strain>
    </source>
</reference>
<evidence type="ECO:0000313" key="3">
    <source>
        <dbReference type="EMBL" id="GEO10256.1"/>
    </source>
</evidence>
<comment type="caution">
    <text evidence="3">The sequence shown here is derived from an EMBL/GenBank/DDBJ whole genome shotgun (WGS) entry which is preliminary data.</text>
</comment>
<evidence type="ECO:0000313" key="4">
    <source>
        <dbReference type="Proteomes" id="UP000321513"/>
    </source>
</evidence>
<dbReference type="GO" id="GO:0120147">
    <property type="term" value="F:formylglycine-generating oxidase activity"/>
    <property type="evidence" value="ECO:0007669"/>
    <property type="project" value="TreeGrafter"/>
</dbReference>
<dbReference type="PANTHER" id="PTHR23150">
    <property type="entry name" value="SULFATASE MODIFYING FACTOR 1, 2"/>
    <property type="match status" value="1"/>
</dbReference>
<evidence type="ECO:0000259" key="2">
    <source>
        <dbReference type="Pfam" id="PF03781"/>
    </source>
</evidence>
<organism evidence="3 4">
    <name type="scientific">Segetibacter aerophilus</name>
    <dbReference type="NCBI Taxonomy" id="670293"/>
    <lineage>
        <taxon>Bacteria</taxon>
        <taxon>Pseudomonadati</taxon>
        <taxon>Bacteroidota</taxon>
        <taxon>Chitinophagia</taxon>
        <taxon>Chitinophagales</taxon>
        <taxon>Chitinophagaceae</taxon>
        <taxon>Segetibacter</taxon>
    </lineage>
</organism>
<dbReference type="RefSeq" id="WP_147204373.1">
    <property type="nucleotide sequence ID" value="NZ_BJYT01000010.1"/>
</dbReference>
<dbReference type="InterPro" id="IPR051043">
    <property type="entry name" value="Sulfatase_Mod_Factor_Kinase"/>
</dbReference>
<feature type="domain" description="Sulfatase-modifying factor enzyme-like" evidence="2">
    <location>
        <begin position="40"/>
        <end position="275"/>
    </location>
</feature>
<keyword evidence="4" id="KW-1185">Reference proteome</keyword>
<protein>
    <recommendedName>
        <fullName evidence="2">Sulfatase-modifying factor enzyme-like domain-containing protein</fullName>
    </recommendedName>
</protein>
<dbReference type="Gene3D" id="3.90.1580.10">
    <property type="entry name" value="paralog of FGE (formylglycine-generating enzyme)"/>
    <property type="match status" value="1"/>
</dbReference>
<accession>A0A512BE64</accession>
<name>A0A512BE64_9BACT</name>
<feature type="chain" id="PRO_5021808474" description="Sulfatase-modifying factor enzyme-like domain-containing protein" evidence="1">
    <location>
        <begin position="20"/>
        <end position="320"/>
    </location>
</feature>
<dbReference type="InterPro" id="IPR016187">
    <property type="entry name" value="CTDL_fold"/>
</dbReference>
<gene>
    <name evidence="3" type="ORF">SAE01_27520</name>
</gene>
<dbReference type="EMBL" id="BJYT01000010">
    <property type="protein sequence ID" value="GEO10256.1"/>
    <property type="molecule type" value="Genomic_DNA"/>
</dbReference>
<dbReference type="AlphaFoldDB" id="A0A512BE64"/>
<dbReference type="InterPro" id="IPR042095">
    <property type="entry name" value="SUMF_sf"/>
</dbReference>